<evidence type="ECO:0000256" key="6">
    <source>
        <dbReference type="SAM" id="Phobius"/>
    </source>
</evidence>
<feature type="transmembrane region" description="Helical" evidence="6">
    <location>
        <begin position="351"/>
        <end position="375"/>
    </location>
</feature>
<dbReference type="AlphaFoldDB" id="A0A2A5JV09"/>
<feature type="transmembrane region" description="Helical" evidence="6">
    <location>
        <begin position="7"/>
        <end position="31"/>
    </location>
</feature>
<feature type="domain" description="Major facilitator superfamily (MFS) profile" evidence="7">
    <location>
        <begin position="6"/>
        <end position="404"/>
    </location>
</feature>
<evidence type="ECO:0000256" key="3">
    <source>
        <dbReference type="ARBA" id="ARBA00022692"/>
    </source>
</evidence>
<keyword evidence="9" id="KW-1185">Reference proteome</keyword>
<feature type="transmembrane region" description="Helical" evidence="6">
    <location>
        <begin position="247"/>
        <end position="268"/>
    </location>
</feature>
<evidence type="ECO:0000256" key="5">
    <source>
        <dbReference type="ARBA" id="ARBA00023136"/>
    </source>
</evidence>
<dbReference type="RefSeq" id="WP_099640488.1">
    <property type="nucleotide sequence ID" value="NZ_NKHF01000008.1"/>
</dbReference>
<keyword evidence="3 6" id="KW-0812">Transmembrane</keyword>
<comment type="subcellular location">
    <subcellularLocation>
        <location evidence="1">Cell inner membrane</location>
        <topology evidence="1">Multi-pass membrane protein</topology>
    </subcellularLocation>
</comment>
<evidence type="ECO:0000256" key="2">
    <source>
        <dbReference type="ARBA" id="ARBA00022475"/>
    </source>
</evidence>
<evidence type="ECO:0000313" key="9">
    <source>
        <dbReference type="Proteomes" id="UP000228621"/>
    </source>
</evidence>
<feature type="transmembrane region" description="Helical" evidence="6">
    <location>
        <begin position="166"/>
        <end position="187"/>
    </location>
</feature>
<sequence>MNRARIILAMAVSYFLFAILLNSVGTVILQSIHTFGITKPQAATLEAFKDLPIAIVSFLVASVIPRVGFKIALTSVLAVVALICSITPMVAEFWILKLVFASVGAAFAVVKVSVYALVGQVTEGSNQHSSLLNFIEGVFMLGVLGGYWIFAAFIDSGDNSLGWLNVYFVLAILSAFTALVVWISPIAKPEPTQATESSISAFMAMLKLVAKPLVLVFVISAFLYVLIEQSIGTWLPTFNNEILSLPVNISVQITSVFAACLALGRLGAGVVLTKVHWYVVLNVCLAAMAALVILTLPMTESIENTTITSLFDAPLVAFLMPLIGLFMAPIYPVINSVMLSSLPTIQHASMTGLIVVFSALGGSTGSMITGVVFQHFGGQQAFYGALIPMFVIAVCLYFFKSMSESNQSEHAHTASQQKVS</sequence>
<organism evidence="8 9">
    <name type="scientific">Pseudoalteromonas piscicida</name>
    <dbReference type="NCBI Taxonomy" id="43662"/>
    <lineage>
        <taxon>Bacteria</taxon>
        <taxon>Pseudomonadati</taxon>
        <taxon>Pseudomonadota</taxon>
        <taxon>Gammaproteobacteria</taxon>
        <taxon>Alteromonadales</taxon>
        <taxon>Pseudoalteromonadaceae</taxon>
        <taxon>Pseudoalteromonas</taxon>
    </lineage>
</organism>
<dbReference type="InterPro" id="IPR020846">
    <property type="entry name" value="MFS_dom"/>
</dbReference>
<proteinExistence type="predicted"/>
<evidence type="ECO:0000259" key="7">
    <source>
        <dbReference type="PROSITE" id="PS50850"/>
    </source>
</evidence>
<keyword evidence="5 6" id="KW-0472">Membrane</keyword>
<feature type="transmembrane region" description="Helical" evidence="6">
    <location>
        <begin position="51"/>
        <end position="69"/>
    </location>
</feature>
<accession>A0A2A5JV09</accession>
<gene>
    <name evidence="8" type="ORF">CEX98_02110</name>
</gene>
<feature type="transmembrane region" description="Helical" evidence="6">
    <location>
        <begin position="275"/>
        <end position="296"/>
    </location>
</feature>
<dbReference type="GO" id="GO:0005886">
    <property type="term" value="C:plasma membrane"/>
    <property type="evidence" value="ECO:0007669"/>
    <property type="project" value="UniProtKB-SubCell"/>
</dbReference>
<feature type="transmembrane region" description="Helical" evidence="6">
    <location>
        <begin position="131"/>
        <end position="154"/>
    </location>
</feature>
<feature type="transmembrane region" description="Helical" evidence="6">
    <location>
        <begin position="381"/>
        <end position="399"/>
    </location>
</feature>
<dbReference type="PANTHER" id="PTHR43702">
    <property type="entry name" value="L-FUCOSE-PROTON SYMPORTER"/>
    <property type="match status" value="1"/>
</dbReference>
<evidence type="ECO:0000313" key="8">
    <source>
        <dbReference type="EMBL" id="PCK33313.1"/>
    </source>
</evidence>
<feature type="transmembrane region" description="Helical" evidence="6">
    <location>
        <begin position="101"/>
        <end position="119"/>
    </location>
</feature>
<dbReference type="InterPro" id="IPR050375">
    <property type="entry name" value="MFS_TsgA-like"/>
</dbReference>
<dbReference type="OrthoDB" id="6395826at2"/>
<reference evidence="9" key="1">
    <citation type="journal article" date="2019" name="Genome Announc.">
        <title>Draft Genome Sequence of Pseudoalteromonas piscicida Strain 36Y ROTHPW, an Hypersaline Seawater Isolate from the South Coast of Sonora, Mexico.</title>
        <authorList>
            <person name="Sanchez-Diaz R."/>
            <person name="Molina-Garza Z.J."/>
            <person name="Cruz-Suarez L.E."/>
            <person name="Selvin J."/>
            <person name="Kiran G.S."/>
            <person name="Ibarra-Gamez J.C."/>
            <person name="Gomez-Gil B."/>
            <person name="Galaviz-Silva L."/>
        </authorList>
    </citation>
    <scope>NUCLEOTIDE SEQUENCE [LARGE SCALE GENOMIC DNA]</scope>
    <source>
        <strain evidence="9">36Y_RITHPW</strain>
    </source>
</reference>
<dbReference type="GO" id="GO:0022857">
    <property type="term" value="F:transmembrane transporter activity"/>
    <property type="evidence" value="ECO:0007669"/>
    <property type="project" value="InterPro"/>
</dbReference>
<dbReference type="SUPFAM" id="SSF103473">
    <property type="entry name" value="MFS general substrate transporter"/>
    <property type="match status" value="1"/>
</dbReference>
<evidence type="ECO:0000256" key="1">
    <source>
        <dbReference type="ARBA" id="ARBA00004429"/>
    </source>
</evidence>
<keyword evidence="2" id="KW-1003">Cell membrane</keyword>
<dbReference type="Gene3D" id="1.20.1250.20">
    <property type="entry name" value="MFS general substrate transporter like domains"/>
    <property type="match status" value="2"/>
</dbReference>
<feature type="transmembrane region" description="Helical" evidence="6">
    <location>
        <begin position="208"/>
        <end position="227"/>
    </location>
</feature>
<dbReference type="PROSITE" id="PS50850">
    <property type="entry name" value="MFS"/>
    <property type="match status" value="1"/>
</dbReference>
<evidence type="ECO:0000256" key="4">
    <source>
        <dbReference type="ARBA" id="ARBA00022989"/>
    </source>
</evidence>
<dbReference type="InterPro" id="IPR036259">
    <property type="entry name" value="MFS_trans_sf"/>
</dbReference>
<name>A0A2A5JV09_PSEO7</name>
<comment type="caution">
    <text evidence="8">The sequence shown here is derived from an EMBL/GenBank/DDBJ whole genome shotgun (WGS) entry which is preliminary data.</text>
</comment>
<keyword evidence="4 6" id="KW-1133">Transmembrane helix</keyword>
<protein>
    <submittedName>
        <fullName evidence="8">MFS transporter</fullName>
    </submittedName>
</protein>
<dbReference type="EMBL" id="NKHF01000008">
    <property type="protein sequence ID" value="PCK33313.1"/>
    <property type="molecule type" value="Genomic_DNA"/>
</dbReference>
<feature type="transmembrane region" description="Helical" evidence="6">
    <location>
        <begin position="76"/>
        <end position="95"/>
    </location>
</feature>
<feature type="transmembrane region" description="Helical" evidence="6">
    <location>
        <begin position="316"/>
        <end position="339"/>
    </location>
</feature>
<dbReference type="PANTHER" id="PTHR43702:SF11">
    <property type="entry name" value="L-FUCOSE-PROTON SYMPORTER"/>
    <property type="match status" value="1"/>
</dbReference>
<dbReference type="InterPro" id="IPR011701">
    <property type="entry name" value="MFS"/>
</dbReference>
<dbReference type="Pfam" id="PF07690">
    <property type="entry name" value="MFS_1"/>
    <property type="match status" value="1"/>
</dbReference>
<dbReference type="Proteomes" id="UP000228621">
    <property type="component" value="Unassembled WGS sequence"/>
</dbReference>